<dbReference type="CDD" id="cd12148">
    <property type="entry name" value="fungal_TF_MHR"/>
    <property type="match status" value="1"/>
</dbReference>
<dbReference type="HOGENOM" id="CLU_030885_0_0_1"/>
<proteinExistence type="predicted"/>
<evidence type="ECO:0000313" key="2">
    <source>
        <dbReference type="EMBL" id="KIW21508.1"/>
    </source>
</evidence>
<evidence type="ECO:0000313" key="3">
    <source>
        <dbReference type="Proteomes" id="UP000053328"/>
    </source>
</evidence>
<feature type="compositionally biased region" description="Basic and acidic residues" evidence="1">
    <location>
        <begin position="1"/>
        <end position="11"/>
    </location>
</feature>
<keyword evidence="3" id="KW-1185">Reference proteome</keyword>
<dbReference type="GeneID" id="27329171"/>
<dbReference type="EMBL" id="KN847492">
    <property type="protein sequence ID" value="KIW21508.1"/>
    <property type="molecule type" value="Genomic_DNA"/>
</dbReference>
<organism evidence="2 3">
    <name type="scientific">Exophiala spinifera</name>
    <dbReference type="NCBI Taxonomy" id="91928"/>
    <lineage>
        <taxon>Eukaryota</taxon>
        <taxon>Fungi</taxon>
        <taxon>Dikarya</taxon>
        <taxon>Ascomycota</taxon>
        <taxon>Pezizomycotina</taxon>
        <taxon>Eurotiomycetes</taxon>
        <taxon>Chaetothyriomycetidae</taxon>
        <taxon>Chaetothyriales</taxon>
        <taxon>Herpotrichiellaceae</taxon>
        <taxon>Exophiala</taxon>
    </lineage>
</organism>
<dbReference type="AlphaFoldDB" id="A0A0D2BR81"/>
<accession>A0A0D2BR81</accession>
<evidence type="ECO:0000256" key="1">
    <source>
        <dbReference type="SAM" id="MobiDB-lite"/>
    </source>
</evidence>
<dbReference type="RefSeq" id="XP_016241724.1">
    <property type="nucleotide sequence ID" value="XM_016376448.1"/>
</dbReference>
<evidence type="ECO:0008006" key="4">
    <source>
        <dbReference type="Google" id="ProtNLM"/>
    </source>
</evidence>
<protein>
    <recommendedName>
        <fullName evidence="4">Transcription factor domain-containing protein</fullName>
    </recommendedName>
</protein>
<sequence>MSEPEHDRDGISENLRSRQLQSGEDKASLTARMLQPHRTASRLSPEDHRCVGRRPQAIRYEFDCPLIEPQSCKPGPANGCGALHQDFDDDRPQLPLSSMQVRHLLQCSAKFLGFRDPGLVDVEELHAVSRLYLDTLVDLSPRGISMMLTRTRLPVDTIALIFAALALGAVASGELGSGRFYFGVSTDMVKYFVGQPTLNLCLSYFLQHLLALRSGTSYYAQGMISQAIYVAHELGLQQNSHGDRGLLLFLLIYMADQYGSWQHSTEPHIQASKLADRLFAPLIEAQPELQAVAELVTINGHVIEQSYRTVNLPEDEIRRLEAKIGDLCRQQRMPLQPGNGSCRSDYELVAHIHMLCCRLKLRAPGLSIQSSWLLSLSTCIHAAQGVLTAYLQLYQPALIRLATQFSVQDQQTDKLPIPRVAALAVTWRQVKRIISAAFMLIFAYWHAELVHDEASRYVAMARLLLEYPRSRWGEALDEAIRALSDISGFANFSIYKHMQALLPVQSESLLRSLCEGAPISDSYYPDTAQPDSVDAVGLGLSSWPTTTAFPWSDDDFLGFDFSSIEDQNL</sequence>
<gene>
    <name evidence="2" type="ORF">PV08_02088</name>
</gene>
<reference evidence="2 3" key="1">
    <citation type="submission" date="2015-01" db="EMBL/GenBank/DDBJ databases">
        <title>The Genome Sequence of Exophiala spinifera CBS89968.</title>
        <authorList>
            <consortium name="The Broad Institute Genomics Platform"/>
            <person name="Cuomo C."/>
            <person name="de Hoog S."/>
            <person name="Gorbushina A."/>
            <person name="Stielow B."/>
            <person name="Teixiera M."/>
            <person name="Abouelleil A."/>
            <person name="Chapman S.B."/>
            <person name="Priest M."/>
            <person name="Young S.K."/>
            <person name="Wortman J."/>
            <person name="Nusbaum C."/>
            <person name="Birren B."/>
        </authorList>
    </citation>
    <scope>NUCLEOTIDE SEQUENCE [LARGE SCALE GENOMIC DNA]</scope>
    <source>
        <strain evidence="2 3">CBS 89968</strain>
    </source>
</reference>
<dbReference type="STRING" id="91928.A0A0D2BR81"/>
<feature type="region of interest" description="Disordered" evidence="1">
    <location>
        <begin position="1"/>
        <end position="28"/>
    </location>
</feature>
<dbReference type="OrthoDB" id="4478488at2759"/>
<dbReference type="VEuPathDB" id="FungiDB:PV08_02088"/>
<name>A0A0D2BR81_9EURO</name>
<dbReference type="Proteomes" id="UP000053328">
    <property type="component" value="Unassembled WGS sequence"/>
</dbReference>